<reference evidence="2" key="1">
    <citation type="submission" date="2016-10" db="EMBL/GenBank/DDBJ databases">
        <authorList>
            <person name="Varghese N."/>
            <person name="Submissions S."/>
        </authorList>
    </citation>
    <scope>NUCLEOTIDE SEQUENCE [LARGE SCALE GENOMIC DNA]</scope>
    <source>
        <strain evidence="2">DSM 45079</strain>
    </source>
</reference>
<sequence>MMSTDRAATPAKLRRLVGQAEALAAEIAGVRDRFRADPDESTRLAGFRLDDAAGTAARIAHELVATAGDLARVRGRPTCGADWGVCPVHGNTLRASGGRCWCTVLDCGRSWGYDRLGLPCSEPVAFDVRDTEGGGGPMCAGHAKDAQNRIVGAVVTPLDGPGGEESSR</sequence>
<organism evidence="1 2">
    <name type="scientific">Jiangella alkaliphila</name>
    <dbReference type="NCBI Taxonomy" id="419479"/>
    <lineage>
        <taxon>Bacteria</taxon>
        <taxon>Bacillati</taxon>
        <taxon>Actinomycetota</taxon>
        <taxon>Actinomycetes</taxon>
        <taxon>Jiangellales</taxon>
        <taxon>Jiangellaceae</taxon>
        <taxon>Jiangella</taxon>
    </lineage>
</organism>
<accession>A0A1H2L783</accession>
<evidence type="ECO:0000313" key="2">
    <source>
        <dbReference type="Proteomes" id="UP000182977"/>
    </source>
</evidence>
<proteinExistence type="predicted"/>
<gene>
    <name evidence="1" type="ORF">SAMN04488563_5323</name>
</gene>
<protein>
    <submittedName>
        <fullName evidence="1">Uncharacterized protein</fullName>
    </submittedName>
</protein>
<keyword evidence="2" id="KW-1185">Reference proteome</keyword>
<name>A0A1H2L783_9ACTN</name>
<dbReference type="EMBL" id="LT629791">
    <property type="protein sequence ID" value="SDU76809.1"/>
    <property type="molecule type" value="Genomic_DNA"/>
</dbReference>
<dbReference type="Proteomes" id="UP000182977">
    <property type="component" value="Chromosome I"/>
</dbReference>
<evidence type="ECO:0000313" key="1">
    <source>
        <dbReference type="EMBL" id="SDU76809.1"/>
    </source>
</evidence>
<dbReference type="AlphaFoldDB" id="A0A1H2L783"/>